<evidence type="ECO:0000256" key="7">
    <source>
        <dbReference type="ARBA" id="ARBA00022605"/>
    </source>
</evidence>
<dbReference type="UniPathway" id="UPA00050">
    <property type="reaction ID" value="UER00063"/>
</dbReference>
<dbReference type="SUPFAM" id="SSF55021">
    <property type="entry name" value="ACT-like"/>
    <property type="match status" value="1"/>
</dbReference>
<dbReference type="InterPro" id="IPR001342">
    <property type="entry name" value="HDH_cat"/>
</dbReference>
<dbReference type="Pfam" id="PF03447">
    <property type="entry name" value="NAD_binding_3"/>
    <property type="match status" value="1"/>
</dbReference>
<sequence>MEKVSIGLLGFGTVGTGVVRLLTKERERLEARTGCTIQLKKVLVRNKNRPRKVLIDNRNLTTNAAEVLDDPEIDIIIELMGGIDEAYRYILRALNHKKHVITANKDLMASYGDELLMEAKKNHCDLYYEASVAGGIPILRTLTDSLAADRIQKMIGIVNGTTNYILSKMSHEGLSYEKALSSAQALGFAEADPTSDVEGLDAARKMVILSHLAYSIPVKLDDVKITGITDVTREDIIYAGKLGYTIKLVGISEVNNGAIDVRVEPTLLPDGHPLASVENENNAIYVYGTALGETMYYGPGAGEGPTAVSVMSDLLSVIRNMALGVTGNHIFLPKREMHTRKESLVESQFFVRLHIKDEPGSFSRLTDLFKEQGISLEKLYQEPITGQDAAEVSIVTHRTNKVLFEKSFEIMKKLDVVLNAKYFRVERG</sequence>
<evidence type="ECO:0000256" key="6">
    <source>
        <dbReference type="ARBA" id="ARBA00013376"/>
    </source>
</evidence>
<accession>A0A4Z0GK28</accession>
<dbReference type="Gene3D" id="3.30.70.260">
    <property type="match status" value="1"/>
</dbReference>
<feature type="binding site" evidence="17">
    <location>
        <position position="105"/>
    </location>
    <ligand>
        <name>NADPH</name>
        <dbReference type="ChEBI" id="CHEBI:57783"/>
    </ligand>
</feature>
<comment type="pathway">
    <text evidence="2 18">Amino-acid biosynthesis; L-threonine biosynthesis; L-threonine from L-aspartate: step 3/5.</text>
</comment>
<dbReference type="NCBIfam" id="NF004976">
    <property type="entry name" value="PRK06349.1"/>
    <property type="match status" value="1"/>
</dbReference>
<dbReference type="PANTHER" id="PTHR43331:SF1">
    <property type="entry name" value="HOMOSERINE DEHYDROGENASE"/>
    <property type="match status" value="1"/>
</dbReference>
<evidence type="ECO:0000256" key="11">
    <source>
        <dbReference type="ARBA" id="ARBA00023002"/>
    </source>
</evidence>
<dbReference type="InterPro" id="IPR016204">
    <property type="entry name" value="HDH"/>
</dbReference>
<evidence type="ECO:0000256" key="17">
    <source>
        <dbReference type="PIRSR" id="PIRSR000098-2"/>
    </source>
</evidence>
<evidence type="ECO:0000256" key="13">
    <source>
        <dbReference type="ARBA" id="ARBA00023053"/>
    </source>
</evidence>
<evidence type="ECO:0000256" key="14">
    <source>
        <dbReference type="ARBA" id="ARBA00023167"/>
    </source>
</evidence>
<dbReference type="PROSITE" id="PS51671">
    <property type="entry name" value="ACT"/>
    <property type="match status" value="1"/>
</dbReference>
<dbReference type="RefSeq" id="WP_135349136.1">
    <property type="nucleotide sequence ID" value="NZ_SRJD01000015.1"/>
</dbReference>
<dbReference type="GO" id="GO:0004412">
    <property type="term" value="F:homoserine dehydrogenase activity"/>
    <property type="evidence" value="ECO:0007669"/>
    <property type="project" value="UniProtKB-EC"/>
</dbReference>
<dbReference type="CDD" id="cd04881">
    <property type="entry name" value="ACT_HSDH-Hom"/>
    <property type="match status" value="1"/>
</dbReference>
<keyword evidence="8 18" id="KW-0791">Threonine biosynthesis</keyword>
<evidence type="ECO:0000256" key="5">
    <source>
        <dbReference type="ARBA" id="ARBA00013213"/>
    </source>
</evidence>
<gene>
    <name evidence="21" type="ORF">E4665_12540</name>
</gene>
<keyword evidence="12" id="KW-0520">NAD</keyword>
<evidence type="ECO:0000256" key="16">
    <source>
        <dbReference type="PIRSR" id="PIRSR000098-1"/>
    </source>
</evidence>
<name>A0A4Z0GK28_9BACL</name>
<evidence type="ECO:0000259" key="20">
    <source>
        <dbReference type="PROSITE" id="PS51671"/>
    </source>
</evidence>
<evidence type="ECO:0000256" key="1">
    <source>
        <dbReference type="ARBA" id="ARBA00001920"/>
    </source>
</evidence>
<evidence type="ECO:0000256" key="3">
    <source>
        <dbReference type="ARBA" id="ARBA00005062"/>
    </source>
</evidence>
<dbReference type="EMBL" id="SRJD01000015">
    <property type="protein sequence ID" value="TGA97221.1"/>
    <property type="molecule type" value="Genomic_DNA"/>
</dbReference>
<dbReference type="InterPro" id="IPR005106">
    <property type="entry name" value="Asp/hSer_DH_NAD-bd"/>
</dbReference>
<evidence type="ECO:0000256" key="12">
    <source>
        <dbReference type="ARBA" id="ARBA00023027"/>
    </source>
</evidence>
<keyword evidence="22" id="KW-1185">Reference proteome</keyword>
<dbReference type="FunFam" id="3.40.50.720:FF:000062">
    <property type="entry name" value="Homoserine dehydrogenase"/>
    <property type="match status" value="1"/>
</dbReference>
<comment type="pathway">
    <text evidence="3 18">Amino-acid biosynthesis; L-methionine biosynthesis via de novo pathway; L-homoserine from L-aspartate: step 3/3.</text>
</comment>
<dbReference type="InterPro" id="IPR002912">
    <property type="entry name" value="ACT_dom"/>
</dbReference>
<dbReference type="SUPFAM" id="SSF51735">
    <property type="entry name" value="NAD(P)-binding Rossmann-fold domains"/>
    <property type="match status" value="1"/>
</dbReference>
<dbReference type="Gene3D" id="3.40.50.720">
    <property type="entry name" value="NAD(P)-binding Rossmann-like Domain"/>
    <property type="match status" value="1"/>
</dbReference>
<dbReference type="GO" id="GO:0050661">
    <property type="term" value="F:NADP binding"/>
    <property type="evidence" value="ECO:0007669"/>
    <property type="project" value="InterPro"/>
</dbReference>
<dbReference type="SUPFAM" id="SSF55347">
    <property type="entry name" value="Glyceraldehyde-3-phosphate dehydrogenase-like, C-terminal domain"/>
    <property type="match status" value="1"/>
</dbReference>
<feature type="active site" description="Proton donor" evidence="16">
    <location>
        <position position="205"/>
    </location>
</feature>
<dbReference type="Pfam" id="PF00742">
    <property type="entry name" value="Homoserine_dh"/>
    <property type="match status" value="1"/>
</dbReference>
<evidence type="ECO:0000313" key="21">
    <source>
        <dbReference type="EMBL" id="TGA97221.1"/>
    </source>
</evidence>
<comment type="similarity">
    <text evidence="4 19">Belongs to the homoserine dehydrogenase family.</text>
</comment>
<keyword evidence="11 18" id="KW-0560">Oxidoreductase</keyword>
<keyword evidence="14 18" id="KW-0486">Methionine biosynthesis</keyword>
<feature type="binding site" evidence="17">
    <location>
        <position position="190"/>
    </location>
    <ligand>
        <name>L-homoserine</name>
        <dbReference type="ChEBI" id="CHEBI:57476"/>
    </ligand>
</feature>
<dbReference type="InterPro" id="IPR036291">
    <property type="entry name" value="NAD(P)-bd_dom_sf"/>
</dbReference>
<evidence type="ECO:0000256" key="8">
    <source>
        <dbReference type="ARBA" id="ARBA00022697"/>
    </source>
</evidence>
<feature type="domain" description="ACT" evidence="20">
    <location>
        <begin position="350"/>
        <end position="425"/>
    </location>
</feature>
<keyword evidence="13" id="KW-0915">Sodium</keyword>
<dbReference type="PROSITE" id="PS01042">
    <property type="entry name" value="HOMOSER_DHGENASE"/>
    <property type="match status" value="1"/>
</dbReference>
<keyword evidence="9" id="KW-0479">Metal-binding</keyword>
<feature type="binding site" evidence="17">
    <location>
        <begin position="9"/>
        <end position="16"/>
    </location>
    <ligand>
        <name>NADP(+)</name>
        <dbReference type="ChEBI" id="CHEBI:58349"/>
    </ligand>
</feature>
<dbReference type="PIRSF" id="PIRSF000098">
    <property type="entry name" value="Homoser_dehydrog"/>
    <property type="match status" value="1"/>
</dbReference>
<evidence type="ECO:0000256" key="15">
    <source>
        <dbReference type="ARBA" id="ARBA00048841"/>
    </source>
</evidence>
<protein>
    <recommendedName>
        <fullName evidence="6 18">Homoserine dehydrogenase</fullName>
        <ecNumber evidence="5 18">1.1.1.3</ecNumber>
    </recommendedName>
</protein>
<dbReference type="GO" id="GO:0009086">
    <property type="term" value="P:methionine biosynthetic process"/>
    <property type="evidence" value="ECO:0007669"/>
    <property type="project" value="UniProtKB-KW"/>
</dbReference>
<keyword evidence="10 17" id="KW-0521">NADP</keyword>
<dbReference type="GO" id="GO:0046872">
    <property type="term" value="F:metal ion binding"/>
    <property type="evidence" value="ECO:0007669"/>
    <property type="project" value="UniProtKB-KW"/>
</dbReference>
<evidence type="ECO:0000313" key="22">
    <source>
        <dbReference type="Proteomes" id="UP000298347"/>
    </source>
</evidence>
<dbReference type="AlphaFoldDB" id="A0A4Z0GK28"/>
<proteinExistence type="inferred from homology"/>
<reference evidence="21 22" key="1">
    <citation type="journal article" date="2015" name="Int. J. Syst. Evol. Microbiol.">
        <title>Sporolactobacillus shoreae sp. nov. and Sporolactobacillus spathodeae sp. nov., two spore-forming lactic acid bacteria isolated from tree barks in Thailand.</title>
        <authorList>
            <person name="Thamacharoensuk T."/>
            <person name="Kitahara M."/>
            <person name="Ohkuma M."/>
            <person name="Thongchul N."/>
            <person name="Tanasupawat S."/>
        </authorList>
    </citation>
    <scope>NUCLEOTIDE SEQUENCE [LARGE SCALE GENOMIC DNA]</scope>
    <source>
        <strain evidence="21 22">BK92</strain>
    </source>
</reference>
<evidence type="ECO:0000256" key="19">
    <source>
        <dbReference type="RuleBase" id="RU004171"/>
    </source>
</evidence>
<evidence type="ECO:0000256" key="4">
    <source>
        <dbReference type="ARBA" id="ARBA00006753"/>
    </source>
</evidence>
<comment type="catalytic activity">
    <reaction evidence="15">
        <text>L-homoserine + NADP(+) = L-aspartate 4-semialdehyde + NADPH + H(+)</text>
        <dbReference type="Rhea" id="RHEA:15761"/>
        <dbReference type="ChEBI" id="CHEBI:15378"/>
        <dbReference type="ChEBI" id="CHEBI:57476"/>
        <dbReference type="ChEBI" id="CHEBI:57783"/>
        <dbReference type="ChEBI" id="CHEBI:58349"/>
        <dbReference type="ChEBI" id="CHEBI:537519"/>
        <dbReference type="EC" id="1.1.1.3"/>
    </reaction>
    <physiologicalReaction direction="right-to-left" evidence="15">
        <dbReference type="Rhea" id="RHEA:15763"/>
    </physiologicalReaction>
</comment>
<evidence type="ECO:0000256" key="18">
    <source>
        <dbReference type="RuleBase" id="RU000579"/>
    </source>
</evidence>
<dbReference type="Gene3D" id="3.30.360.10">
    <property type="entry name" value="Dihydrodipicolinate Reductase, domain 2"/>
    <property type="match status" value="1"/>
</dbReference>
<comment type="caution">
    <text evidence="21">The sequence shown here is derived from an EMBL/GenBank/DDBJ whole genome shotgun (WGS) entry which is preliminary data.</text>
</comment>
<dbReference type="InterPro" id="IPR019811">
    <property type="entry name" value="HDH_CS"/>
</dbReference>
<organism evidence="21 22">
    <name type="scientific">Sporolactobacillus shoreae</name>
    <dbReference type="NCBI Taxonomy" id="1465501"/>
    <lineage>
        <taxon>Bacteria</taxon>
        <taxon>Bacillati</taxon>
        <taxon>Bacillota</taxon>
        <taxon>Bacilli</taxon>
        <taxon>Bacillales</taxon>
        <taxon>Sporolactobacillaceae</taxon>
        <taxon>Sporolactobacillus</taxon>
    </lineage>
</organism>
<dbReference type="PANTHER" id="PTHR43331">
    <property type="entry name" value="HOMOSERINE DEHYDROGENASE"/>
    <property type="match status" value="1"/>
</dbReference>
<dbReference type="OrthoDB" id="9808167at2"/>
<evidence type="ECO:0000256" key="10">
    <source>
        <dbReference type="ARBA" id="ARBA00022857"/>
    </source>
</evidence>
<dbReference type="FunFam" id="3.30.360.10:FF:000005">
    <property type="entry name" value="Homoserine dehydrogenase"/>
    <property type="match status" value="1"/>
</dbReference>
<dbReference type="GO" id="GO:0009088">
    <property type="term" value="P:threonine biosynthetic process"/>
    <property type="evidence" value="ECO:0007669"/>
    <property type="project" value="UniProtKB-UniPathway"/>
</dbReference>
<dbReference type="Proteomes" id="UP000298347">
    <property type="component" value="Unassembled WGS sequence"/>
</dbReference>
<dbReference type="EC" id="1.1.1.3" evidence="5 18"/>
<evidence type="ECO:0000256" key="2">
    <source>
        <dbReference type="ARBA" id="ARBA00005056"/>
    </source>
</evidence>
<keyword evidence="7 18" id="KW-0028">Amino-acid biosynthesis</keyword>
<dbReference type="InterPro" id="IPR045865">
    <property type="entry name" value="ACT-like_dom_sf"/>
</dbReference>
<dbReference type="UniPathway" id="UPA00051">
    <property type="reaction ID" value="UER00465"/>
</dbReference>
<comment type="cofactor">
    <cofactor evidence="1">
        <name>a metal cation</name>
        <dbReference type="ChEBI" id="CHEBI:25213"/>
    </cofactor>
</comment>
<evidence type="ECO:0000256" key="9">
    <source>
        <dbReference type="ARBA" id="ARBA00022723"/>
    </source>
</evidence>